<dbReference type="NCBIfam" id="TIGR00121">
    <property type="entry name" value="birA_ligase"/>
    <property type="match status" value="1"/>
</dbReference>
<evidence type="ECO:0000256" key="2">
    <source>
        <dbReference type="HAMAP-Rule" id="MF_00978"/>
    </source>
</evidence>
<comment type="function">
    <text evidence="2">Acts both as a biotin--[acetyl-CoA-carboxylase] ligase and a biotin-operon repressor. In the presence of ATP, BirA activates biotin to form the BirA-biotinyl-5'-adenylate (BirA-bio-5'-AMP or holoBirA) complex. HoloBirA can either transfer the biotinyl moiety to the biotin carboxyl carrier protein (BCCP) subunit of acetyl-CoA carboxylase, or bind to the biotin operator site and inhibit transcription of the operon.</text>
</comment>
<evidence type="ECO:0000313" key="4">
    <source>
        <dbReference type="EMBL" id="GAA6168688.1"/>
    </source>
</evidence>
<dbReference type="Gene3D" id="3.30.930.10">
    <property type="entry name" value="Bira Bifunctional Protein, Domain 2"/>
    <property type="match status" value="1"/>
</dbReference>
<feature type="domain" description="BPL/LPL catalytic" evidence="3">
    <location>
        <begin position="82"/>
        <end position="270"/>
    </location>
</feature>
<dbReference type="InterPro" id="IPR004408">
    <property type="entry name" value="Biotin_CoA_COase_ligase"/>
</dbReference>
<dbReference type="InterPro" id="IPR004143">
    <property type="entry name" value="BPL_LPL_catalytic"/>
</dbReference>
<keyword evidence="2" id="KW-0067">ATP-binding</keyword>
<feature type="binding site" evidence="2">
    <location>
        <begin position="127"/>
        <end position="129"/>
    </location>
    <ligand>
        <name>biotin</name>
        <dbReference type="ChEBI" id="CHEBI:57586"/>
    </ligand>
</feature>
<comment type="similarity">
    <text evidence="2">Belongs to the biotin--protein ligase family.</text>
</comment>
<keyword evidence="2" id="KW-0092">Biotin</keyword>
<dbReference type="Pfam" id="PF08279">
    <property type="entry name" value="HTH_11"/>
    <property type="match status" value="1"/>
</dbReference>
<dbReference type="InterPro" id="IPR036390">
    <property type="entry name" value="WH_DNA-bd_sf"/>
</dbReference>
<dbReference type="Pfam" id="PF03099">
    <property type="entry name" value="BPL_LplA_LipB"/>
    <property type="match status" value="1"/>
</dbReference>
<keyword evidence="2" id="KW-0804">Transcription</keyword>
<organism evidence="4 5">
    <name type="scientific">Sessilibacter corallicola</name>
    <dbReference type="NCBI Taxonomy" id="2904075"/>
    <lineage>
        <taxon>Bacteria</taxon>
        <taxon>Pseudomonadati</taxon>
        <taxon>Pseudomonadota</taxon>
        <taxon>Gammaproteobacteria</taxon>
        <taxon>Cellvibrionales</taxon>
        <taxon>Cellvibrionaceae</taxon>
        <taxon>Sessilibacter</taxon>
    </lineage>
</organism>
<dbReference type="InterPro" id="IPR008988">
    <property type="entry name" value="Transcriptional_repressor_C"/>
</dbReference>
<dbReference type="Gene3D" id="1.10.10.10">
    <property type="entry name" value="Winged helix-like DNA-binding domain superfamily/Winged helix DNA-binding domain"/>
    <property type="match status" value="1"/>
</dbReference>
<dbReference type="CDD" id="cd00090">
    <property type="entry name" value="HTH_ARSR"/>
    <property type="match status" value="1"/>
</dbReference>
<dbReference type="HAMAP" id="MF_00978">
    <property type="entry name" value="Bifunct_BirA"/>
    <property type="match status" value="1"/>
</dbReference>
<dbReference type="InterPro" id="IPR013196">
    <property type="entry name" value="HTH_11"/>
</dbReference>
<gene>
    <name evidence="2 4" type="primary">birA</name>
    <name evidence="4" type="ORF">NBRC116591_24990</name>
</gene>
<evidence type="ECO:0000313" key="5">
    <source>
        <dbReference type="Proteomes" id="UP001465153"/>
    </source>
</evidence>
<dbReference type="GO" id="GO:0016874">
    <property type="term" value="F:ligase activity"/>
    <property type="evidence" value="ECO:0007669"/>
    <property type="project" value="UniProtKB-KW"/>
</dbReference>
<sequence length="341" mass="36971">MNNVKKLTASETSYELLRVLSDGEFHSGESLGESLGITRAAIWKQLKKLEDWGLAVESNRGVGYKLKSSIDLLSADEVVRHLTTQDFLSTLEVFPSIDSTNKYLLERVHNPDFSGSVVSAEMQTSGRGRRGRVWESPFASNLYLSIGWTTNEGIASLEGLSLAIGVGIAEAVESLGIAGNQLKWPNDILNQNRKLAGVLIEIGGDLAGDCNFVVGIGLNVQMQQLDGEKIDQPWTDLSTLAKEQSITLPGRNRVLSILLNHLLPIIANYSHTGLQPYIDRWQQRNWTANQAVTISGGASSVSGVNLGITESGALQLIVDGDVRNFNGGELSLRVKDGSIIN</sequence>
<comment type="caution">
    <text evidence="4">The sequence shown here is derived from an EMBL/GenBank/DDBJ whole genome shotgun (WGS) entry which is preliminary data.</text>
</comment>
<dbReference type="Proteomes" id="UP001465153">
    <property type="component" value="Unassembled WGS sequence"/>
</dbReference>
<reference evidence="4 5" key="1">
    <citation type="submission" date="2024-04" db="EMBL/GenBank/DDBJ databases">
        <title>Draft genome sequence of Sessilibacter corallicola NBRC 116591.</title>
        <authorList>
            <person name="Miyakawa T."/>
            <person name="Kusuya Y."/>
            <person name="Miura T."/>
        </authorList>
    </citation>
    <scope>NUCLEOTIDE SEQUENCE [LARGE SCALE GENOMIC DNA]</scope>
    <source>
        <strain evidence="4 5">KU-00831-HH</strain>
    </source>
</reference>
<feature type="binding site" evidence="2">
    <location>
        <begin position="99"/>
        <end position="101"/>
    </location>
    <ligand>
        <name>biotin</name>
        <dbReference type="ChEBI" id="CHEBI:57586"/>
    </ligand>
</feature>
<keyword evidence="5" id="KW-1185">Reference proteome</keyword>
<evidence type="ECO:0000256" key="1">
    <source>
        <dbReference type="ARBA" id="ARBA00022598"/>
    </source>
</evidence>
<dbReference type="NCBIfam" id="NF008847">
    <property type="entry name" value="PRK11886.1-2"/>
    <property type="match status" value="1"/>
</dbReference>
<keyword evidence="1 2" id="KW-0436">Ligase</keyword>
<dbReference type="RefSeq" id="WP_353303444.1">
    <property type="nucleotide sequence ID" value="NZ_BAABWN010000008.1"/>
</dbReference>
<name>A0ABQ0AAL5_9GAMM</name>
<dbReference type="SUPFAM" id="SSF46785">
    <property type="entry name" value="Winged helix' DNA-binding domain"/>
    <property type="match status" value="1"/>
</dbReference>
<comment type="catalytic activity">
    <reaction evidence="2">
        <text>biotin + L-lysyl-[protein] + ATP = N(6)-biotinyl-L-lysyl-[protein] + AMP + diphosphate + H(+)</text>
        <dbReference type="Rhea" id="RHEA:11756"/>
        <dbReference type="Rhea" id="RHEA-COMP:9752"/>
        <dbReference type="Rhea" id="RHEA-COMP:10505"/>
        <dbReference type="ChEBI" id="CHEBI:15378"/>
        <dbReference type="ChEBI" id="CHEBI:29969"/>
        <dbReference type="ChEBI" id="CHEBI:30616"/>
        <dbReference type="ChEBI" id="CHEBI:33019"/>
        <dbReference type="ChEBI" id="CHEBI:57586"/>
        <dbReference type="ChEBI" id="CHEBI:83144"/>
        <dbReference type="ChEBI" id="CHEBI:456215"/>
        <dbReference type="EC" id="6.3.4.15"/>
    </reaction>
</comment>
<dbReference type="Gene3D" id="2.30.30.100">
    <property type="match status" value="1"/>
</dbReference>
<keyword evidence="2" id="KW-0678">Repressor</keyword>
<dbReference type="SUPFAM" id="SSF55681">
    <property type="entry name" value="Class II aaRS and biotin synthetases"/>
    <property type="match status" value="1"/>
</dbReference>
<dbReference type="PANTHER" id="PTHR12835:SF5">
    <property type="entry name" value="BIOTIN--PROTEIN LIGASE"/>
    <property type="match status" value="1"/>
</dbReference>
<proteinExistence type="inferred from homology"/>
<dbReference type="InterPro" id="IPR030855">
    <property type="entry name" value="Bifunct_BirA"/>
</dbReference>
<feature type="binding site" evidence="2">
    <location>
        <position position="123"/>
    </location>
    <ligand>
        <name>biotin</name>
        <dbReference type="ChEBI" id="CHEBI:57586"/>
    </ligand>
</feature>
<keyword evidence="2" id="KW-0547">Nucleotide-binding</keyword>
<keyword evidence="2" id="KW-0238">DNA-binding</keyword>
<dbReference type="PROSITE" id="PS51733">
    <property type="entry name" value="BPL_LPL_CATALYTIC"/>
    <property type="match status" value="1"/>
</dbReference>
<evidence type="ECO:0000259" key="3">
    <source>
        <dbReference type="PROSITE" id="PS51733"/>
    </source>
</evidence>
<dbReference type="EMBL" id="BAABWN010000008">
    <property type="protein sequence ID" value="GAA6168688.1"/>
    <property type="molecule type" value="Genomic_DNA"/>
</dbReference>
<feature type="binding site" evidence="2">
    <location>
        <position position="194"/>
    </location>
    <ligand>
        <name>biotin</name>
        <dbReference type="ChEBI" id="CHEBI:57586"/>
    </ligand>
</feature>
<dbReference type="InterPro" id="IPR011991">
    <property type="entry name" value="ArsR-like_HTH"/>
</dbReference>
<accession>A0ABQ0AAL5</accession>
<dbReference type="EC" id="6.3.4.15" evidence="2"/>
<dbReference type="SUPFAM" id="SSF50037">
    <property type="entry name" value="C-terminal domain of transcriptional repressors"/>
    <property type="match status" value="1"/>
</dbReference>
<dbReference type="PANTHER" id="PTHR12835">
    <property type="entry name" value="BIOTIN PROTEIN LIGASE"/>
    <property type="match status" value="1"/>
</dbReference>
<dbReference type="InterPro" id="IPR036388">
    <property type="entry name" value="WH-like_DNA-bd_sf"/>
</dbReference>
<protein>
    <recommendedName>
        <fullName evidence="2">Bifunctional ligase/repressor BirA</fullName>
    </recommendedName>
    <alternativeName>
        <fullName evidence="2">Biotin operon repressor</fullName>
    </alternativeName>
    <alternativeName>
        <fullName evidence="2">Biotin--[acetyl-CoA-carboxylase] ligase</fullName>
        <ecNumber evidence="2">6.3.4.15</ecNumber>
    </alternativeName>
    <alternativeName>
        <fullName evidence="2">Biotin--protein ligase</fullName>
    </alternativeName>
    <alternativeName>
        <fullName evidence="2">Biotin-[acetyl-CoA carboxylase] synthetase</fullName>
    </alternativeName>
</protein>
<feature type="DNA-binding region" description="H-T-H motif" evidence="2">
    <location>
        <begin position="28"/>
        <end position="47"/>
    </location>
</feature>
<dbReference type="CDD" id="cd16442">
    <property type="entry name" value="BPL"/>
    <property type="match status" value="1"/>
</dbReference>
<dbReference type="InterPro" id="IPR045864">
    <property type="entry name" value="aa-tRNA-synth_II/BPL/LPL"/>
</dbReference>
<keyword evidence="2" id="KW-0805">Transcription regulation</keyword>